<comment type="caution">
    <text evidence="1">The sequence shown here is derived from an EMBL/GenBank/DDBJ whole genome shotgun (WGS) entry which is preliminary data.</text>
</comment>
<proteinExistence type="predicted"/>
<gene>
    <name evidence="1" type="ORF">EMCG_09007</name>
</gene>
<dbReference type="OrthoDB" id="1668230at2759"/>
<reference evidence="2" key="1">
    <citation type="journal article" date="2015" name="PLoS Genet.">
        <title>The dynamic genome and transcriptome of the human fungal pathogen Blastomyces and close relative Emmonsia.</title>
        <authorList>
            <person name="Munoz J.F."/>
            <person name="Gauthier G.M."/>
            <person name="Desjardins C.A."/>
            <person name="Gallo J.E."/>
            <person name="Holder J."/>
            <person name="Sullivan T.D."/>
            <person name="Marty A.J."/>
            <person name="Carmen J.C."/>
            <person name="Chen Z."/>
            <person name="Ding L."/>
            <person name="Gujja S."/>
            <person name="Magrini V."/>
            <person name="Misas E."/>
            <person name="Mitreva M."/>
            <person name="Priest M."/>
            <person name="Saif S."/>
            <person name="Whiston E.A."/>
            <person name="Young S."/>
            <person name="Zeng Q."/>
            <person name="Goldman W.E."/>
            <person name="Mardis E.R."/>
            <person name="Taylor J.W."/>
            <person name="McEwen J.G."/>
            <person name="Clay O.K."/>
            <person name="Klein B.S."/>
            <person name="Cuomo C.A."/>
        </authorList>
    </citation>
    <scope>NUCLEOTIDE SEQUENCE [LARGE SCALE GENOMIC DNA]</scope>
    <source>
        <strain evidence="2">UAMH 3008</strain>
    </source>
</reference>
<organism evidence="1 2">
    <name type="scientific">[Emmonsia] crescens</name>
    <dbReference type="NCBI Taxonomy" id="73230"/>
    <lineage>
        <taxon>Eukaryota</taxon>
        <taxon>Fungi</taxon>
        <taxon>Dikarya</taxon>
        <taxon>Ascomycota</taxon>
        <taxon>Pezizomycotina</taxon>
        <taxon>Eurotiomycetes</taxon>
        <taxon>Eurotiomycetidae</taxon>
        <taxon>Onygenales</taxon>
        <taxon>Ajellomycetaceae</taxon>
        <taxon>Emergomyces</taxon>
    </lineage>
</organism>
<sequence length="106" mass="11970">MSPPQCSMLDPNGSSLLQDPILGIGRSGVVVLRDERALKLLYRVTGCSEDDNETLEYESYIPQESIEHVKEVYRRLEQCDGIVPCLDIFGPRIQMTLMENGKRKSP</sequence>
<accession>A0A0G2JA55</accession>
<dbReference type="AlphaFoldDB" id="A0A0G2JA55"/>
<evidence type="ECO:0000313" key="2">
    <source>
        <dbReference type="Proteomes" id="UP000034164"/>
    </source>
</evidence>
<evidence type="ECO:0000313" key="1">
    <source>
        <dbReference type="EMBL" id="KKZ65141.1"/>
    </source>
</evidence>
<dbReference type="VEuPathDB" id="FungiDB:EMCG_09007"/>
<protein>
    <submittedName>
        <fullName evidence="1">Uncharacterized protein</fullName>
    </submittedName>
</protein>
<name>A0A0G2JA55_9EURO</name>
<dbReference type="EMBL" id="LCZI01000695">
    <property type="protein sequence ID" value="KKZ65141.1"/>
    <property type="molecule type" value="Genomic_DNA"/>
</dbReference>
<dbReference type="Proteomes" id="UP000034164">
    <property type="component" value="Unassembled WGS sequence"/>
</dbReference>